<feature type="transmembrane region" description="Helical" evidence="3">
    <location>
        <begin position="161"/>
        <end position="187"/>
    </location>
</feature>
<evidence type="ECO:0000256" key="2">
    <source>
        <dbReference type="PROSITE-ProRule" id="PRU01193"/>
    </source>
</evidence>
<dbReference type="EMBL" id="CP003620">
    <property type="protein sequence ID" value="AFZ14098.1"/>
    <property type="molecule type" value="Genomic_DNA"/>
</dbReference>
<accession>K9W166</accession>
<evidence type="ECO:0000313" key="5">
    <source>
        <dbReference type="EMBL" id="AFZ14098.1"/>
    </source>
</evidence>
<dbReference type="GO" id="GO:0016020">
    <property type="term" value="C:membrane"/>
    <property type="evidence" value="ECO:0007669"/>
    <property type="project" value="UniProtKB-UniRule"/>
</dbReference>
<dbReference type="InterPro" id="IPR005170">
    <property type="entry name" value="Transptr-assoc_dom"/>
</dbReference>
<name>K9W166_9CYAN</name>
<dbReference type="PATRIC" id="fig|1173022.3.peg.3532"/>
<dbReference type="InterPro" id="IPR036318">
    <property type="entry name" value="FAD-bd_PCMH-like_sf"/>
</dbReference>
<keyword evidence="6" id="KW-1185">Reference proteome</keyword>
<dbReference type="InterPro" id="IPR002550">
    <property type="entry name" value="CNNM"/>
</dbReference>
<keyword evidence="2 3" id="KW-1133">Transmembrane helix</keyword>
<dbReference type="STRING" id="1173022.Cri9333_3267"/>
<dbReference type="Proteomes" id="UP000010472">
    <property type="component" value="Chromosome"/>
</dbReference>
<dbReference type="PANTHER" id="PTHR43099:SF2">
    <property type="entry name" value="UPF0053 PROTEIN YRKA"/>
    <property type="match status" value="1"/>
</dbReference>
<dbReference type="AlphaFoldDB" id="K9W166"/>
<dbReference type="Gene3D" id="3.30.465.10">
    <property type="match status" value="1"/>
</dbReference>
<dbReference type="Pfam" id="PF03471">
    <property type="entry name" value="CorC_HlyC"/>
    <property type="match status" value="1"/>
</dbReference>
<dbReference type="PROSITE" id="PS51846">
    <property type="entry name" value="CNNM"/>
    <property type="match status" value="1"/>
</dbReference>
<evidence type="ECO:0000259" key="4">
    <source>
        <dbReference type="PROSITE" id="PS51846"/>
    </source>
</evidence>
<dbReference type="SMART" id="SM01091">
    <property type="entry name" value="CorC_HlyC"/>
    <property type="match status" value="1"/>
</dbReference>
<dbReference type="GO" id="GO:0050660">
    <property type="term" value="F:flavin adenine dinucleotide binding"/>
    <property type="evidence" value="ECO:0007669"/>
    <property type="project" value="InterPro"/>
</dbReference>
<feature type="transmembrane region" description="Helical" evidence="3">
    <location>
        <begin position="20"/>
        <end position="41"/>
    </location>
</feature>
<evidence type="ECO:0000256" key="1">
    <source>
        <dbReference type="ARBA" id="ARBA00006337"/>
    </source>
</evidence>
<organism evidence="5 6">
    <name type="scientific">Crinalium epipsammum PCC 9333</name>
    <dbReference type="NCBI Taxonomy" id="1173022"/>
    <lineage>
        <taxon>Bacteria</taxon>
        <taxon>Bacillati</taxon>
        <taxon>Cyanobacteriota</taxon>
        <taxon>Cyanophyceae</taxon>
        <taxon>Gomontiellales</taxon>
        <taxon>Gomontiellaceae</taxon>
        <taxon>Crinalium</taxon>
    </lineage>
</organism>
<sequence length="305" mass="33527">MFIQNLPLLEVEIASSIIKLVMLLSLTLAIAFFVAAELSLVSASHSQIYQLTQESDSTSKSKAANLVLDAQNHLQKYLSVTQTGTTAFSLLLGWLGEGATVHWIEPLIQRLPIGKLPAIVTSHTISVAIAFLLVTYVEIVLGELIPKVLASQAPEKTALLLIRPLYICSIIFFPLLVIFNGTVHLLIGRVPNRQYESEVSSKVTFVHTDPHSVLVSGVVELNTVNELFGLNIPTNTAYRTLAGFIIHHLGHAPKMGEILLWGELELEATSVVNESLETVLLRQVTRPLINHPEVFKDQDIEYAAL</sequence>
<dbReference type="InterPro" id="IPR016169">
    <property type="entry name" value="FAD-bd_PCMH_sub2"/>
</dbReference>
<dbReference type="KEGG" id="cep:Cri9333_3267"/>
<dbReference type="PANTHER" id="PTHR43099">
    <property type="entry name" value="UPF0053 PROTEIN YRKA"/>
    <property type="match status" value="1"/>
</dbReference>
<dbReference type="eggNOG" id="COG1253">
    <property type="taxonomic scope" value="Bacteria"/>
</dbReference>
<reference evidence="5 6" key="1">
    <citation type="submission" date="2012-06" db="EMBL/GenBank/DDBJ databases">
        <title>Finished chromosome of genome of Crinalium epipsammum PCC 9333.</title>
        <authorList>
            <consortium name="US DOE Joint Genome Institute"/>
            <person name="Gugger M."/>
            <person name="Coursin T."/>
            <person name="Rippka R."/>
            <person name="Tandeau De Marsac N."/>
            <person name="Huntemann M."/>
            <person name="Wei C.-L."/>
            <person name="Han J."/>
            <person name="Detter J.C."/>
            <person name="Han C."/>
            <person name="Tapia R."/>
            <person name="Davenport K."/>
            <person name="Daligault H."/>
            <person name="Erkkila T."/>
            <person name="Gu W."/>
            <person name="Munk A.C.C."/>
            <person name="Teshima H."/>
            <person name="Xu Y."/>
            <person name="Chain P."/>
            <person name="Chen A."/>
            <person name="Krypides N."/>
            <person name="Mavromatis K."/>
            <person name="Markowitz V."/>
            <person name="Szeto E."/>
            <person name="Ivanova N."/>
            <person name="Mikhailova N."/>
            <person name="Ovchinnikova G."/>
            <person name="Pagani I."/>
            <person name="Pati A."/>
            <person name="Goodwin L."/>
            <person name="Peters L."/>
            <person name="Pitluck S."/>
            <person name="Woyke T."/>
            <person name="Kerfeld C."/>
        </authorList>
    </citation>
    <scope>NUCLEOTIDE SEQUENCE [LARGE SCALE GENOMIC DNA]</scope>
    <source>
        <strain evidence="5 6">PCC 9333</strain>
    </source>
</reference>
<feature type="domain" description="CNNM transmembrane" evidence="4">
    <location>
        <begin position="12"/>
        <end position="218"/>
    </location>
</feature>
<dbReference type="Pfam" id="PF01595">
    <property type="entry name" value="CNNM"/>
    <property type="match status" value="1"/>
</dbReference>
<keyword evidence="2 3" id="KW-0812">Transmembrane</keyword>
<evidence type="ECO:0000313" key="6">
    <source>
        <dbReference type="Proteomes" id="UP000010472"/>
    </source>
</evidence>
<dbReference type="RefSeq" id="WP_015204204.1">
    <property type="nucleotide sequence ID" value="NC_019753.1"/>
</dbReference>
<dbReference type="HOGENOM" id="CLU_982970_0_0_3"/>
<protein>
    <recommendedName>
        <fullName evidence="4">CNNM transmembrane domain-containing protein</fullName>
    </recommendedName>
</protein>
<dbReference type="SUPFAM" id="SSF56176">
    <property type="entry name" value="FAD-binding/transporter-associated domain-like"/>
    <property type="match status" value="1"/>
</dbReference>
<dbReference type="InterPro" id="IPR051676">
    <property type="entry name" value="UPF0053_domain"/>
</dbReference>
<comment type="similarity">
    <text evidence="1">Belongs to the UPF0053 family.</text>
</comment>
<proteinExistence type="inferred from homology"/>
<feature type="transmembrane region" description="Helical" evidence="3">
    <location>
        <begin position="118"/>
        <end position="141"/>
    </location>
</feature>
<evidence type="ECO:0000256" key="3">
    <source>
        <dbReference type="SAM" id="Phobius"/>
    </source>
</evidence>
<gene>
    <name evidence="5" type="ORF">Cri9333_3267</name>
</gene>
<keyword evidence="2 3" id="KW-0472">Membrane</keyword>